<proteinExistence type="inferred from homology"/>
<keyword evidence="4" id="KW-1015">Disulfide bond</keyword>
<dbReference type="Proteomes" id="UP001300096">
    <property type="component" value="Unassembled WGS sequence"/>
</dbReference>
<evidence type="ECO:0000313" key="6">
    <source>
        <dbReference type="Proteomes" id="UP001300096"/>
    </source>
</evidence>
<evidence type="ECO:0000256" key="3">
    <source>
        <dbReference type="ARBA" id="ARBA00022801"/>
    </source>
</evidence>
<sequence length="259" mass="27436">MTMSVGVTVSAAGPAAASNASSPCNFAVLIAVRGSGEPAGSGLAHSGRVWTSGGMGGQISVLANKMKAEAFPTYFESLNYPATVANYQGSVSAGAATLINELNWLATACGNYLPAVVIAGHSQGAHVISDALGGGLWPNGPSLSTKAKQMVRAVTFFGDPQYWPTEAWNAPYSPSGYGVFTRNVLVRNDLSTYRYWGWTQGSTSPSPSWNSKIRSYCATGDYFCQKNPADKNFTIHNSYRTTTMTIANNWIRYVLTSAG</sequence>
<dbReference type="InterPro" id="IPR000675">
    <property type="entry name" value="Cutinase/axe"/>
</dbReference>
<dbReference type="EMBL" id="JAHWXN010000001">
    <property type="protein sequence ID" value="MCK2035179.1"/>
    <property type="molecule type" value="Genomic_DNA"/>
</dbReference>
<dbReference type="SMART" id="SM01110">
    <property type="entry name" value="Cutinase"/>
    <property type="match status" value="1"/>
</dbReference>
<evidence type="ECO:0000313" key="5">
    <source>
        <dbReference type="EMBL" id="MCK2035179.1"/>
    </source>
</evidence>
<organism evidence="5 6">
    <name type="scientific">Microbacterium croceum</name>
    <dbReference type="NCBI Taxonomy" id="2851645"/>
    <lineage>
        <taxon>Bacteria</taxon>
        <taxon>Bacillati</taxon>
        <taxon>Actinomycetota</taxon>
        <taxon>Actinomycetes</taxon>
        <taxon>Micrococcales</taxon>
        <taxon>Microbacteriaceae</taxon>
        <taxon>Microbacterium</taxon>
    </lineage>
</organism>
<dbReference type="PANTHER" id="PTHR33630">
    <property type="entry name" value="CUTINASE RV1984C-RELATED-RELATED"/>
    <property type="match status" value="1"/>
</dbReference>
<reference evidence="5 6" key="1">
    <citation type="submission" date="2021-06" db="EMBL/GenBank/DDBJ databases">
        <title>Genome-based taxonomic framework of Microbacterium strains isolated from marine environment, the description of four new species and reclassification of four preexisting species.</title>
        <authorList>
            <person name="Lee S.D."/>
            <person name="Kim S.-M."/>
            <person name="Byeon Y.-S."/>
            <person name="Yang H.L."/>
            <person name="Kim I.S."/>
        </authorList>
    </citation>
    <scope>NUCLEOTIDE SEQUENCE [LARGE SCALE GENOMIC DNA]</scope>
    <source>
        <strain evidence="5 6">SSW1-49</strain>
    </source>
</reference>
<keyword evidence="6" id="KW-1185">Reference proteome</keyword>
<comment type="caution">
    <text evidence="5">The sequence shown here is derived from an EMBL/GenBank/DDBJ whole genome shotgun (WGS) entry which is preliminary data.</text>
</comment>
<name>A0ABT0FB75_9MICO</name>
<dbReference type="SUPFAM" id="SSF53474">
    <property type="entry name" value="alpha/beta-Hydrolases"/>
    <property type="match status" value="1"/>
</dbReference>
<dbReference type="Gene3D" id="3.40.50.1820">
    <property type="entry name" value="alpha/beta hydrolase"/>
    <property type="match status" value="1"/>
</dbReference>
<evidence type="ECO:0000256" key="1">
    <source>
        <dbReference type="ARBA" id="ARBA00007534"/>
    </source>
</evidence>
<evidence type="ECO:0000256" key="2">
    <source>
        <dbReference type="ARBA" id="ARBA00022487"/>
    </source>
</evidence>
<dbReference type="Pfam" id="PF01083">
    <property type="entry name" value="Cutinase"/>
    <property type="match status" value="1"/>
</dbReference>
<evidence type="ECO:0000256" key="4">
    <source>
        <dbReference type="ARBA" id="ARBA00023157"/>
    </source>
</evidence>
<keyword evidence="3" id="KW-0378">Hydrolase</keyword>
<comment type="similarity">
    <text evidence="1">Belongs to the cutinase family.</text>
</comment>
<gene>
    <name evidence="5" type="ORF">KZC51_03435</name>
</gene>
<keyword evidence="2" id="KW-0719">Serine esterase</keyword>
<accession>A0ABT0FB75</accession>
<protein>
    <submittedName>
        <fullName evidence="5">Cutinase family protein</fullName>
    </submittedName>
</protein>
<dbReference type="PANTHER" id="PTHR33630:SF9">
    <property type="entry name" value="CUTINASE 4"/>
    <property type="match status" value="1"/>
</dbReference>
<dbReference type="InterPro" id="IPR029058">
    <property type="entry name" value="AB_hydrolase_fold"/>
</dbReference>